<sequence>MESSPCPSHIISMPPLETQAHNPPSSLALMSDAPKPSRLLSLDVFRGLTVALMILVDDIGGLIPAINHSPWNGATLADFVMPFFLFIVGVSLGLTYKKLTCSKLVATKTALLRALKLLIVGLVIQGGFFHGLHDLAYGVNIQSLRLMGTLQRIAIAYLSAALCEIWLVKRNNAATTSSNASPLKKYRYQWVLAFLLATIYVVLLYALYVPDWEYKISSDCFSRSAQAFSVKCGVRGDTSPACNAVGMVDRKILGIQHLYMKPGYRRTMQCSTNSPNSTPPSWCQAPFDPEGLLSSVMAIVTCLIGLHYGHIIVHFKDHNNRILHWVIPAAILAFLGFCLHMIGLPVNKNLYSLSYTCVTAGAAGLLFAGIYVLVDVCGYKRPTWLLEWMGRHSLMLYILAACNILPMFLHGFYWKKPENNILRLIGIRL</sequence>
<evidence type="ECO:0000256" key="1">
    <source>
        <dbReference type="SAM" id="Phobius"/>
    </source>
</evidence>
<keyword evidence="1" id="KW-1133">Transmembrane helix</keyword>
<comment type="caution">
    <text evidence="3">The sequence shown here is derived from an EMBL/GenBank/DDBJ whole genome shotgun (WGS) entry which is preliminary data.</text>
</comment>
<feature type="domain" description="Heparan-alpha-glucosaminide N-acetyltransferase catalytic" evidence="2">
    <location>
        <begin position="38"/>
        <end position="157"/>
    </location>
</feature>
<reference evidence="3 4" key="1">
    <citation type="submission" date="2024-01" db="EMBL/GenBank/DDBJ databases">
        <title>Genome assemblies of Stephania.</title>
        <authorList>
            <person name="Yang L."/>
        </authorList>
    </citation>
    <scope>NUCLEOTIDE SEQUENCE [LARGE SCALE GENOMIC DNA]</scope>
    <source>
        <strain evidence="3">YNDBR</strain>
        <tissue evidence="3">Leaf</tissue>
    </source>
</reference>
<feature type="transmembrane region" description="Helical" evidence="1">
    <location>
        <begin position="149"/>
        <end position="168"/>
    </location>
</feature>
<evidence type="ECO:0000313" key="4">
    <source>
        <dbReference type="Proteomes" id="UP001420932"/>
    </source>
</evidence>
<keyword evidence="1" id="KW-0472">Membrane</keyword>
<evidence type="ECO:0000259" key="2">
    <source>
        <dbReference type="Pfam" id="PF07786"/>
    </source>
</evidence>
<evidence type="ECO:0000313" key="3">
    <source>
        <dbReference type="EMBL" id="KAK9151431.1"/>
    </source>
</evidence>
<feature type="transmembrane region" description="Helical" evidence="1">
    <location>
        <begin position="292"/>
        <end position="313"/>
    </location>
</feature>
<organism evidence="3 4">
    <name type="scientific">Stephania yunnanensis</name>
    <dbReference type="NCBI Taxonomy" id="152371"/>
    <lineage>
        <taxon>Eukaryota</taxon>
        <taxon>Viridiplantae</taxon>
        <taxon>Streptophyta</taxon>
        <taxon>Embryophyta</taxon>
        <taxon>Tracheophyta</taxon>
        <taxon>Spermatophyta</taxon>
        <taxon>Magnoliopsida</taxon>
        <taxon>Ranunculales</taxon>
        <taxon>Menispermaceae</taxon>
        <taxon>Menispermoideae</taxon>
        <taxon>Cissampelideae</taxon>
        <taxon>Stephania</taxon>
    </lineage>
</organism>
<protein>
    <recommendedName>
        <fullName evidence="2">Heparan-alpha-glucosaminide N-acetyltransferase catalytic domain-containing protein</fullName>
    </recommendedName>
</protein>
<accession>A0AAP0KF13</accession>
<dbReference type="Proteomes" id="UP001420932">
    <property type="component" value="Unassembled WGS sequence"/>
</dbReference>
<dbReference type="InterPro" id="IPR012429">
    <property type="entry name" value="HGSNAT_cat"/>
</dbReference>
<feature type="transmembrane region" description="Helical" evidence="1">
    <location>
        <begin position="79"/>
        <end position="99"/>
    </location>
</feature>
<feature type="transmembrane region" description="Helical" evidence="1">
    <location>
        <begin position="111"/>
        <end position="129"/>
    </location>
</feature>
<feature type="transmembrane region" description="Helical" evidence="1">
    <location>
        <begin position="394"/>
        <end position="414"/>
    </location>
</feature>
<dbReference type="PANTHER" id="PTHR31061:SF24">
    <property type="entry name" value="LD22376P"/>
    <property type="match status" value="1"/>
</dbReference>
<keyword evidence="1" id="KW-0812">Transmembrane</keyword>
<proteinExistence type="predicted"/>
<feature type="transmembrane region" description="Helical" evidence="1">
    <location>
        <begin position="325"/>
        <end position="346"/>
    </location>
</feature>
<feature type="transmembrane region" description="Helical" evidence="1">
    <location>
        <begin position="352"/>
        <end position="374"/>
    </location>
</feature>
<dbReference type="PANTHER" id="PTHR31061">
    <property type="entry name" value="LD22376P"/>
    <property type="match status" value="1"/>
</dbReference>
<feature type="transmembrane region" description="Helical" evidence="1">
    <location>
        <begin position="188"/>
        <end position="208"/>
    </location>
</feature>
<gene>
    <name evidence="3" type="ORF">Syun_009740</name>
</gene>
<dbReference type="AlphaFoldDB" id="A0AAP0KF13"/>
<keyword evidence="4" id="KW-1185">Reference proteome</keyword>
<dbReference type="EMBL" id="JBBNAF010000004">
    <property type="protein sequence ID" value="KAK9151431.1"/>
    <property type="molecule type" value="Genomic_DNA"/>
</dbReference>
<name>A0AAP0KF13_9MAGN</name>
<dbReference type="Pfam" id="PF07786">
    <property type="entry name" value="HGSNAT_cat"/>
    <property type="match status" value="1"/>
</dbReference>